<evidence type="ECO:0000259" key="1">
    <source>
        <dbReference type="Pfam" id="PF10120"/>
    </source>
</evidence>
<dbReference type="GeneID" id="12449652"/>
<evidence type="ECO:0000313" key="2">
    <source>
        <dbReference type="EMBL" id="MBE9391176.1"/>
    </source>
</evidence>
<dbReference type="EMBL" id="JADEZV010000002">
    <property type="protein sequence ID" value="MBE9391176.1"/>
    <property type="molecule type" value="Genomic_DNA"/>
</dbReference>
<dbReference type="SUPFAM" id="SSF53639">
    <property type="entry name" value="AraD/HMP-PK domain-like"/>
    <property type="match status" value="1"/>
</dbReference>
<protein>
    <recommendedName>
        <fullName evidence="1">Thiamine-phosphate synthase ThiN domain-containing protein</fullName>
    </recommendedName>
</protein>
<dbReference type="Proteomes" id="UP000652307">
    <property type="component" value="Unassembled WGS sequence"/>
</dbReference>
<dbReference type="RefSeq" id="WP_014557717.1">
    <property type="nucleotide sequence ID" value="NZ_JADEZV010000002.1"/>
</dbReference>
<gene>
    <name evidence="2" type="ORF">IOK49_03665</name>
</gene>
<accession>A0A843ADN1</accession>
<name>A0A843ADN1_9CREN</name>
<proteinExistence type="predicted"/>
<dbReference type="Gene3D" id="3.40.225.10">
    <property type="entry name" value="Class II aldolase/adducin N-terminal domain"/>
    <property type="match status" value="1"/>
</dbReference>
<dbReference type="PANTHER" id="PTHR40730:SF4">
    <property type="entry name" value="TRANSCRIPTIONAL REGULATOR"/>
    <property type="match status" value="1"/>
</dbReference>
<dbReference type="InterPro" id="IPR019293">
    <property type="entry name" value="ThiN"/>
</dbReference>
<dbReference type="InterPro" id="IPR036409">
    <property type="entry name" value="Aldolase_II/adducin_N_sf"/>
</dbReference>
<reference evidence="2" key="1">
    <citation type="submission" date="2020-10" db="EMBL/GenBank/DDBJ databases">
        <title>Fervidococcus fontis strain 3639Fd - the first crenarchaeon capable of growth on lipids.</title>
        <authorList>
            <person name="Kochetkova T.V."/>
            <person name="Elcheninov A.G."/>
            <person name="Toschakov S.V."/>
            <person name="Kublanov I.V."/>
        </authorList>
    </citation>
    <scope>NUCLEOTIDE SEQUENCE</scope>
    <source>
        <strain evidence="2">3639Fd</strain>
    </source>
</reference>
<feature type="domain" description="Thiamine-phosphate synthase ThiN" evidence="1">
    <location>
        <begin position="137"/>
        <end position="297"/>
    </location>
</feature>
<sequence length="300" mass="33733">MIPEELVSKYVTPSIKGLIIHNLVKRGYGQFKVGKLLGISQPMVNKYLSVNESIYIEKLKKVGINEEEVSRLVEVLSETLHDNRPFDYIKLLHSYTASLLERGVLCNFHRKIYPIIPGDCNICLTSHKEKKDILIDEVRTAFELFNSNPNSYLLIPEVGSNIVAFPESGRSYIEAVGFSGKIVNIGSRVIAVGEPMRGGSRHTATVLSKVKNRFNEVCGVIVIRYDRKIIEKMDRLGYKISKVKPHSSMEEFYLYLDELLGELKDPPDVIVDEGGEGIEPVCYIFGKNAIDAVKKALNTI</sequence>
<comment type="caution">
    <text evidence="2">The sequence shown here is derived from an EMBL/GenBank/DDBJ whole genome shotgun (WGS) entry which is preliminary data.</text>
</comment>
<evidence type="ECO:0000313" key="3">
    <source>
        <dbReference type="Proteomes" id="UP000652307"/>
    </source>
</evidence>
<dbReference type="AlphaFoldDB" id="A0A843ADN1"/>
<dbReference type="PANTHER" id="PTHR40730">
    <property type="entry name" value="TRANSCRIPTIONAL REGULATOR PROTEIN-LIKE PROTEIN"/>
    <property type="match status" value="1"/>
</dbReference>
<organism evidence="2 3">
    <name type="scientific">Fervidicoccus fontis</name>
    <dbReference type="NCBI Taxonomy" id="683846"/>
    <lineage>
        <taxon>Archaea</taxon>
        <taxon>Thermoproteota</taxon>
        <taxon>Thermoprotei</taxon>
        <taxon>Fervidicoccales</taxon>
        <taxon>Fervidicoccaceae</taxon>
        <taxon>Fervidicoccus</taxon>
    </lineage>
</organism>
<dbReference type="OMA" id="GGMGIEP"/>
<dbReference type="Pfam" id="PF10120">
    <property type="entry name" value="ThiN"/>
    <property type="match status" value="1"/>
</dbReference>